<dbReference type="CDD" id="cd09084">
    <property type="entry name" value="EEP-2"/>
    <property type="match status" value="1"/>
</dbReference>
<dbReference type="PANTHER" id="PTHR15822">
    <property type="entry name" value="TRAF AND TNF RECEPTOR-ASSOCIATED PROTEIN"/>
    <property type="match status" value="1"/>
</dbReference>
<evidence type="ECO:0000256" key="3">
    <source>
        <dbReference type="ARBA" id="ARBA00022722"/>
    </source>
</evidence>
<evidence type="ECO:0000313" key="11">
    <source>
        <dbReference type="EMBL" id="MDT0554451.1"/>
    </source>
</evidence>
<evidence type="ECO:0000256" key="6">
    <source>
        <dbReference type="ARBA" id="ARBA00022801"/>
    </source>
</evidence>
<protein>
    <submittedName>
        <fullName evidence="11">Endonuclease/exonuclease/phosphatase family protein</fullName>
    </submittedName>
</protein>
<sequence length="338" mass="38737">MGKLIFGANVICAFLLVLSFVLPYVPPKSFPTISLLSLAVSPLILLNIIFLLYWLLRRKKKLLVSGLILVIAYFHFNPFLEFGSSGTVEDYNNSLKVLTYNVRLFNAYEKEAKDDVLPQLSLLLEEQAPDVICIQEYYKKTHLNLAAYPYQYIYYKDENANMGHAIVSKYPFSDKGSLDFHKTFNNGLFVDVVKNNDTIRVYNIHLQSLGISPTVTSIQKGDKERLRKRLARTFVKQQEQLELIASHKENTKHPIIITGDFNNTPFSYTYHALQKDMNDAFVERGSGLGTTFKFDGYPMRIDYMLSSKSLDVINFTTIKESFSDHYPLVATFGWPSKE</sequence>
<feature type="transmembrane region" description="Helical" evidence="9">
    <location>
        <begin position="62"/>
        <end position="80"/>
    </location>
</feature>
<evidence type="ECO:0000256" key="9">
    <source>
        <dbReference type="SAM" id="Phobius"/>
    </source>
</evidence>
<reference evidence="11 12" key="1">
    <citation type="submission" date="2023-09" db="EMBL/GenBank/DDBJ databases">
        <authorList>
            <person name="Rey-Velasco X."/>
        </authorList>
    </citation>
    <scope>NUCLEOTIDE SEQUENCE [LARGE SCALE GENOMIC DNA]</scope>
    <source>
        <strain evidence="11 12">W242</strain>
    </source>
</reference>
<keyword evidence="8" id="KW-0234">DNA repair</keyword>
<keyword evidence="3" id="KW-0540">Nuclease</keyword>
<dbReference type="Proteomes" id="UP001254488">
    <property type="component" value="Unassembled WGS sequence"/>
</dbReference>
<dbReference type="EMBL" id="JAVRHZ010000001">
    <property type="protein sequence ID" value="MDT0554451.1"/>
    <property type="molecule type" value="Genomic_DNA"/>
</dbReference>
<comment type="cofactor">
    <cofactor evidence="1">
        <name>Mn(2+)</name>
        <dbReference type="ChEBI" id="CHEBI:29035"/>
    </cofactor>
</comment>
<evidence type="ECO:0000256" key="1">
    <source>
        <dbReference type="ARBA" id="ARBA00001936"/>
    </source>
</evidence>
<evidence type="ECO:0000256" key="4">
    <source>
        <dbReference type="ARBA" id="ARBA00022723"/>
    </source>
</evidence>
<organism evidence="11 12">
    <name type="scientific">Patiriisocius hiemis</name>
    <dbReference type="NCBI Taxonomy" id="3075604"/>
    <lineage>
        <taxon>Bacteria</taxon>
        <taxon>Pseudomonadati</taxon>
        <taxon>Bacteroidota</taxon>
        <taxon>Flavobacteriia</taxon>
        <taxon>Flavobacteriales</taxon>
        <taxon>Flavobacteriaceae</taxon>
        <taxon>Patiriisocius</taxon>
    </lineage>
</organism>
<keyword evidence="4" id="KW-0479">Metal-binding</keyword>
<keyword evidence="5" id="KW-0227">DNA damage</keyword>
<dbReference type="InterPro" id="IPR005135">
    <property type="entry name" value="Endo/exonuclease/phosphatase"/>
</dbReference>
<evidence type="ECO:0000313" key="12">
    <source>
        <dbReference type="Proteomes" id="UP001254488"/>
    </source>
</evidence>
<name>A0ABU2Y8D3_9FLAO</name>
<dbReference type="InterPro" id="IPR036691">
    <property type="entry name" value="Endo/exonu/phosph_ase_sf"/>
</dbReference>
<comment type="cofactor">
    <cofactor evidence="2">
        <name>Mg(2+)</name>
        <dbReference type="ChEBI" id="CHEBI:18420"/>
    </cofactor>
</comment>
<gene>
    <name evidence="11" type="ORF">RM538_00430</name>
</gene>
<evidence type="ECO:0000256" key="2">
    <source>
        <dbReference type="ARBA" id="ARBA00001946"/>
    </source>
</evidence>
<dbReference type="Pfam" id="PF03372">
    <property type="entry name" value="Exo_endo_phos"/>
    <property type="match status" value="1"/>
</dbReference>
<accession>A0ABU2Y8D3</accession>
<keyword evidence="9" id="KW-0812">Transmembrane</keyword>
<proteinExistence type="predicted"/>
<keyword evidence="12" id="KW-1185">Reference proteome</keyword>
<dbReference type="Gene3D" id="3.60.10.10">
    <property type="entry name" value="Endonuclease/exonuclease/phosphatase"/>
    <property type="match status" value="1"/>
</dbReference>
<dbReference type="RefSeq" id="WP_311331417.1">
    <property type="nucleotide sequence ID" value="NZ_JAVRHZ010000001.1"/>
</dbReference>
<keyword evidence="9" id="KW-1133">Transmembrane helix</keyword>
<feature type="domain" description="Endonuclease/exonuclease/phosphatase" evidence="10">
    <location>
        <begin position="98"/>
        <end position="325"/>
    </location>
</feature>
<dbReference type="SUPFAM" id="SSF56219">
    <property type="entry name" value="DNase I-like"/>
    <property type="match status" value="1"/>
</dbReference>
<evidence type="ECO:0000256" key="8">
    <source>
        <dbReference type="ARBA" id="ARBA00023204"/>
    </source>
</evidence>
<evidence type="ECO:0000256" key="5">
    <source>
        <dbReference type="ARBA" id="ARBA00022763"/>
    </source>
</evidence>
<dbReference type="PANTHER" id="PTHR15822:SF4">
    <property type="entry name" value="TYROSYL-DNA PHOSPHODIESTERASE 2"/>
    <property type="match status" value="1"/>
</dbReference>
<keyword evidence="11" id="KW-0255">Endonuclease</keyword>
<evidence type="ECO:0000256" key="7">
    <source>
        <dbReference type="ARBA" id="ARBA00022842"/>
    </source>
</evidence>
<dbReference type="InterPro" id="IPR051547">
    <property type="entry name" value="TDP2-like"/>
</dbReference>
<evidence type="ECO:0000259" key="10">
    <source>
        <dbReference type="Pfam" id="PF03372"/>
    </source>
</evidence>
<keyword evidence="9" id="KW-0472">Membrane</keyword>
<feature type="transmembrane region" description="Helical" evidence="9">
    <location>
        <begin position="33"/>
        <end position="55"/>
    </location>
</feature>
<keyword evidence="7" id="KW-0460">Magnesium</keyword>
<dbReference type="GO" id="GO:0004519">
    <property type="term" value="F:endonuclease activity"/>
    <property type="evidence" value="ECO:0007669"/>
    <property type="project" value="UniProtKB-KW"/>
</dbReference>
<keyword evidence="6" id="KW-0378">Hydrolase</keyword>
<comment type="caution">
    <text evidence="11">The sequence shown here is derived from an EMBL/GenBank/DDBJ whole genome shotgun (WGS) entry which is preliminary data.</text>
</comment>